<gene>
    <name evidence="10" type="ORF">LMTR13_22225</name>
</gene>
<evidence type="ECO:0000256" key="1">
    <source>
        <dbReference type="ARBA" id="ARBA00004429"/>
    </source>
</evidence>
<feature type="transmembrane region" description="Helical" evidence="8">
    <location>
        <begin position="100"/>
        <end position="129"/>
    </location>
</feature>
<dbReference type="KEGG" id="bic:LMTR13_22225"/>
<feature type="transmembrane region" description="Helical" evidence="8">
    <location>
        <begin position="141"/>
        <end position="164"/>
    </location>
</feature>
<proteinExistence type="predicted"/>
<dbReference type="GO" id="GO:0022857">
    <property type="term" value="F:transmembrane transporter activity"/>
    <property type="evidence" value="ECO:0007669"/>
    <property type="project" value="UniProtKB-UniRule"/>
</dbReference>
<dbReference type="InterPro" id="IPR010656">
    <property type="entry name" value="DctM"/>
</dbReference>
<accession>A0A1B1UIA4</accession>
<evidence type="ECO:0000256" key="7">
    <source>
        <dbReference type="RuleBase" id="RU369079"/>
    </source>
</evidence>
<feature type="transmembrane region" description="Helical" evidence="8">
    <location>
        <begin position="221"/>
        <end position="247"/>
    </location>
</feature>
<dbReference type="Proteomes" id="UP000092839">
    <property type="component" value="Chromosome"/>
</dbReference>
<feature type="transmembrane region" description="Helical" evidence="8">
    <location>
        <begin position="413"/>
        <end position="433"/>
    </location>
</feature>
<reference evidence="10 11" key="1">
    <citation type="submission" date="2016-07" db="EMBL/GenBank/DDBJ databases">
        <title>Complete genome sequence of Bradyrhizobium icense LMTR 13T, a potential inoculant strain isolated from lima bean (Phaseolus lunatus) in Peru.</title>
        <authorList>
            <person name="Ormeno-Orrillo E."/>
            <person name="Duran D."/>
            <person name="Rogel M.A."/>
            <person name="Rey L."/>
            <person name="Imperial J."/>
            <person name="Ruiz-Argueso T."/>
            <person name="Martinez-Romero E."/>
        </authorList>
    </citation>
    <scope>NUCLEOTIDE SEQUENCE [LARGE SCALE GENOMIC DNA]</scope>
    <source>
        <strain evidence="10 11">LMTR 13</strain>
    </source>
</reference>
<comment type="subcellular location">
    <subcellularLocation>
        <location evidence="1 7">Cell inner membrane</location>
        <topology evidence="1 7">Multi-pass membrane protein</topology>
    </subcellularLocation>
</comment>
<dbReference type="RefSeq" id="WP_065729688.1">
    <property type="nucleotide sequence ID" value="NZ_CP016428.1"/>
</dbReference>
<feature type="domain" description="TRAP C4-dicarboxylate transport system permease DctM subunit" evidence="9">
    <location>
        <begin position="13"/>
        <end position="429"/>
    </location>
</feature>
<comment type="function">
    <text evidence="7">Part of the tripartite ATP-independent periplasmic (TRAP) transport system.</text>
</comment>
<evidence type="ECO:0000313" key="10">
    <source>
        <dbReference type="EMBL" id="ANW02482.1"/>
    </source>
</evidence>
<sequence length="472" mass="50687">MTGLELLGLVMLLVMLGAIFIGLPISFTLLFLALMFGYVGMGERVFNLAYLQTIGLMKQDELVAVPMFILMGFVCDQAGLMERLFKAFRDLFAPINGALYVVVILTATLFGIAAGTVGATVTLLGIMAGPMMIRAGYDVRMSAGAIAAGGTLGILIPPSVMLVVMAPVLDISIIDLYASAFGPGFLLSAMFIAYTLIRSHFNPKLGPPVPIEDRPDSMRIVLWECLVGLVPVTVLTIVTLGAILAGITTAAEAAALGALGSIVLVIAYGRFSWRGLLDACYGTLATTSMVLLLAVASNVFGSVFSWLGTATWMTNALLASPLPAWGTMSLLLGLIFLLGWPFEWPAIVFIFLPMLAPVAKGLGYDMVWFGCLVAVVLQTAFLSPPVAMSAYYLKQVVKEWNLRLIYRGMADFMVIQCVCVVLVLAFPAIAMWFPQWLQARRMAARTAQIEYVAPPQNAAAALDGPRVAIRNF</sequence>
<dbReference type="PANTHER" id="PTHR33362">
    <property type="entry name" value="SIALIC ACID TRAP TRANSPORTER PERMEASE PROTEIN SIAT-RELATED"/>
    <property type="match status" value="1"/>
</dbReference>
<feature type="transmembrane region" description="Helical" evidence="8">
    <location>
        <begin position="283"/>
        <end position="308"/>
    </location>
</feature>
<dbReference type="GO" id="GO:0005886">
    <property type="term" value="C:plasma membrane"/>
    <property type="evidence" value="ECO:0007669"/>
    <property type="project" value="UniProtKB-SubCell"/>
</dbReference>
<evidence type="ECO:0000256" key="5">
    <source>
        <dbReference type="ARBA" id="ARBA00022989"/>
    </source>
</evidence>
<evidence type="ECO:0000256" key="4">
    <source>
        <dbReference type="ARBA" id="ARBA00022692"/>
    </source>
</evidence>
<evidence type="ECO:0000256" key="8">
    <source>
        <dbReference type="SAM" id="Phobius"/>
    </source>
</evidence>
<organism evidence="10 11">
    <name type="scientific">Bradyrhizobium icense</name>
    <dbReference type="NCBI Taxonomy" id="1274631"/>
    <lineage>
        <taxon>Bacteria</taxon>
        <taxon>Pseudomonadati</taxon>
        <taxon>Pseudomonadota</taxon>
        <taxon>Alphaproteobacteria</taxon>
        <taxon>Hyphomicrobiales</taxon>
        <taxon>Nitrobacteraceae</taxon>
        <taxon>Bradyrhizobium</taxon>
    </lineage>
</organism>
<protein>
    <recommendedName>
        <fullName evidence="9">TRAP C4-dicarboxylate transport system permease DctM subunit domain-containing protein</fullName>
    </recommendedName>
</protein>
<dbReference type="Pfam" id="PF06808">
    <property type="entry name" value="DctM"/>
    <property type="match status" value="1"/>
</dbReference>
<keyword evidence="2" id="KW-1003">Cell membrane</keyword>
<keyword evidence="3 7" id="KW-0997">Cell inner membrane</keyword>
<feature type="transmembrane region" description="Helical" evidence="8">
    <location>
        <begin position="12"/>
        <end position="41"/>
    </location>
</feature>
<keyword evidence="6 8" id="KW-0472">Membrane</keyword>
<dbReference type="STRING" id="1274631.LMTR13_22225"/>
<evidence type="ECO:0000313" key="11">
    <source>
        <dbReference type="Proteomes" id="UP000092839"/>
    </source>
</evidence>
<dbReference type="OrthoDB" id="7339120at2"/>
<dbReference type="AlphaFoldDB" id="A0A1B1UIA4"/>
<name>A0A1B1UIA4_9BRAD</name>
<keyword evidence="11" id="KW-1185">Reference proteome</keyword>
<feature type="transmembrane region" description="Helical" evidence="8">
    <location>
        <begin position="328"/>
        <end position="355"/>
    </location>
</feature>
<keyword evidence="4 8" id="KW-0812">Transmembrane</keyword>
<feature type="transmembrane region" description="Helical" evidence="8">
    <location>
        <begin position="62"/>
        <end position="80"/>
    </location>
</feature>
<feature type="transmembrane region" description="Helical" evidence="8">
    <location>
        <begin position="367"/>
        <end position="393"/>
    </location>
</feature>
<feature type="transmembrane region" description="Helical" evidence="8">
    <location>
        <begin position="253"/>
        <end position="271"/>
    </location>
</feature>
<evidence type="ECO:0000256" key="2">
    <source>
        <dbReference type="ARBA" id="ARBA00022475"/>
    </source>
</evidence>
<dbReference type="EMBL" id="CP016428">
    <property type="protein sequence ID" value="ANW02482.1"/>
    <property type="molecule type" value="Genomic_DNA"/>
</dbReference>
<dbReference type="PANTHER" id="PTHR33362:SF7">
    <property type="entry name" value="SLL1103 PROTEIN"/>
    <property type="match status" value="1"/>
</dbReference>
<evidence type="ECO:0000256" key="3">
    <source>
        <dbReference type="ARBA" id="ARBA00022519"/>
    </source>
</evidence>
<dbReference type="InterPro" id="IPR004681">
    <property type="entry name" value="TRAP_DctM"/>
</dbReference>
<evidence type="ECO:0000256" key="6">
    <source>
        <dbReference type="ARBA" id="ARBA00023136"/>
    </source>
</evidence>
<keyword evidence="7" id="KW-0813">Transport</keyword>
<evidence type="ECO:0000259" key="9">
    <source>
        <dbReference type="Pfam" id="PF06808"/>
    </source>
</evidence>
<feature type="transmembrane region" description="Helical" evidence="8">
    <location>
        <begin position="176"/>
        <end position="197"/>
    </location>
</feature>
<keyword evidence="5 8" id="KW-1133">Transmembrane helix</keyword>